<evidence type="ECO:0000256" key="7">
    <source>
        <dbReference type="SAM" id="MobiDB-lite"/>
    </source>
</evidence>
<feature type="region of interest" description="Disordered" evidence="7">
    <location>
        <begin position="120"/>
        <end position="149"/>
    </location>
</feature>
<dbReference type="EMBL" id="JAEPRC010000411">
    <property type="protein sequence ID" value="KAG2197897.1"/>
    <property type="molecule type" value="Genomic_DNA"/>
</dbReference>
<keyword evidence="10" id="KW-1185">Reference proteome</keyword>
<comment type="caution">
    <text evidence="9">The sequence shown here is derived from an EMBL/GenBank/DDBJ whole genome shotgun (WGS) entry which is preliminary data.</text>
</comment>
<evidence type="ECO:0000256" key="6">
    <source>
        <dbReference type="PIRSR" id="PIRSR630616-2"/>
    </source>
</evidence>
<dbReference type="InterPro" id="IPR011009">
    <property type="entry name" value="Kinase-like_dom_sf"/>
</dbReference>
<evidence type="ECO:0000256" key="4">
    <source>
        <dbReference type="ARBA" id="ARBA00022777"/>
    </source>
</evidence>
<keyword evidence="4" id="KW-0418">Kinase</keyword>
<dbReference type="InterPro" id="IPR030616">
    <property type="entry name" value="Aur-like"/>
</dbReference>
<feature type="region of interest" description="Disordered" evidence="7">
    <location>
        <begin position="47"/>
        <end position="66"/>
    </location>
</feature>
<proteinExistence type="predicted"/>
<dbReference type="Gene3D" id="1.10.510.10">
    <property type="entry name" value="Transferase(Phosphotransferase) domain 1"/>
    <property type="match status" value="1"/>
</dbReference>
<dbReference type="SUPFAM" id="SSF56112">
    <property type="entry name" value="Protein kinase-like (PK-like)"/>
    <property type="match status" value="1"/>
</dbReference>
<evidence type="ECO:0000256" key="3">
    <source>
        <dbReference type="ARBA" id="ARBA00022741"/>
    </source>
</evidence>
<evidence type="ECO:0000256" key="5">
    <source>
        <dbReference type="ARBA" id="ARBA00022840"/>
    </source>
</evidence>
<feature type="compositionally biased region" description="Low complexity" evidence="7">
    <location>
        <begin position="47"/>
        <end position="58"/>
    </location>
</feature>
<evidence type="ECO:0000256" key="1">
    <source>
        <dbReference type="ARBA" id="ARBA00022527"/>
    </source>
</evidence>
<dbReference type="GO" id="GO:0005524">
    <property type="term" value="F:ATP binding"/>
    <property type="evidence" value="ECO:0007669"/>
    <property type="project" value="UniProtKB-KW"/>
</dbReference>
<feature type="region of interest" description="Disordered" evidence="7">
    <location>
        <begin position="1"/>
        <end position="21"/>
    </location>
</feature>
<feature type="compositionally biased region" description="Polar residues" evidence="7">
    <location>
        <begin position="234"/>
        <end position="245"/>
    </location>
</feature>
<keyword evidence="2" id="KW-0808">Transferase</keyword>
<name>A0A8H7QSF1_9FUNG</name>
<dbReference type="Proteomes" id="UP000650833">
    <property type="component" value="Unassembled WGS sequence"/>
</dbReference>
<dbReference type="InterPro" id="IPR000719">
    <property type="entry name" value="Prot_kinase_dom"/>
</dbReference>
<dbReference type="PANTHER" id="PTHR24350">
    <property type="entry name" value="SERINE/THREONINE-PROTEIN KINASE IAL-RELATED"/>
    <property type="match status" value="1"/>
</dbReference>
<dbReference type="Pfam" id="PF00069">
    <property type="entry name" value="Pkinase"/>
    <property type="match status" value="1"/>
</dbReference>
<keyword evidence="3 6" id="KW-0547">Nucleotide-binding</keyword>
<dbReference type="AlphaFoldDB" id="A0A8H7QSF1"/>
<organism evidence="9 10">
    <name type="scientific">Mucor plumbeus</name>
    <dbReference type="NCBI Taxonomy" id="97098"/>
    <lineage>
        <taxon>Eukaryota</taxon>
        <taxon>Fungi</taxon>
        <taxon>Fungi incertae sedis</taxon>
        <taxon>Mucoromycota</taxon>
        <taxon>Mucoromycotina</taxon>
        <taxon>Mucoromycetes</taxon>
        <taxon>Mucorales</taxon>
        <taxon>Mucorineae</taxon>
        <taxon>Mucoraceae</taxon>
        <taxon>Mucor</taxon>
    </lineage>
</organism>
<sequence>MLNDETHRTKNRMPQLFTNDSNNFLRNKKTQIKSWWRQLKITSKSNINNKSTSSASSSHTTLDWRSLSPDRPPLPFFLPDNSPNSSTTSIHNEISTDKKIIASIPALLTDTTLIDPSIESKTTSSTSANSNSNSNNSKSSNSRNNTIDNYQPLCPILEESETMATESTESNVLLNSNSEIQQQNSISSQASHEATTSASSIQLENIDNKQSVSSSSAAASGDAVVTASVREPSINRQQQSKSSISADAAAVSLSPSSTDTDSNRPWPEIKAVQKTPSDRYMPPDLVGNEDLCKRKFAKMVLAANKFQQQQQKQQVHDERPSQMALLFDVDGNIDMMRMVRQGKSEYHKFCGNSQYVPPELSVNIEYQSELADIWVLGIFLYRMLVGKYPFSALNDQQLFKKMLHSDFSIPNELSDDAKDIIKRMLAPDSSRASLDLIIYHPWIKSYRPLLLDHYHNNNNHGGNTMKANRPIFINNQNTTITTTTTPPIKRPPLSNIQQQKRNILSGRSIRRSNSVNTTTPSSTSSGTNEPKHKKSKPNTKNKGFIKKAFLLLFHGPFPPPKKPYQDLAHLGTRESVFAKHKM</sequence>
<dbReference type="SMART" id="SM00220">
    <property type="entry name" value="S_TKc"/>
    <property type="match status" value="1"/>
</dbReference>
<feature type="region of interest" description="Disordered" evidence="7">
    <location>
        <begin position="230"/>
        <end position="271"/>
    </location>
</feature>
<feature type="compositionally biased region" description="Low complexity" evidence="7">
    <location>
        <begin position="120"/>
        <end position="146"/>
    </location>
</feature>
<dbReference type="PROSITE" id="PS50011">
    <property type="entry name" value="PROTEIN_KINASE_DOM"/>
    <property type="match status" value="1"/>
</dbReference>
<reference evidence="9" key="1">
    <citation type="submission" date="2020-12" db="EMBL/GenBank/DDBJ databases">
        <title>Metabolic potential, ecology and presence of endohyphal bacteria is reflected in genomic diversity of Mucoromycotina.</title>
        <authorList>
            <person name="Muszewska A."/>
            <person name="Okrasinska A."/>
            <person name="Steczkiewicz K."/>
            <person name="Drgas O."/>
            <person name="Orlowska M."/>
            <person name="Perlinska-Lenart U."/>
            <person name="Aleksandrzak-Piekarczyk T."/>
            <person name="Szatraj K."/>
            <person name="Zielenkiewicz U."/>
            <person name="Pilsyk S."/>
            <person name="Malc E."/>
            <person name="Mieczkowski P."/>
            <person name="Kruszewska J.S."/>
            <person name="Biernat P."/>
            <person name="Pawlowska J."/>
        </authorList>
    </citation>
    <scope>NUCLEOTIDE SEQUENCE</scope>
    <source>
        <strain evidence="9">CBS 226.32</strain>
    </source>
</reference>
<evidence type="ECO:0000256" key="2">
    <source>
        <dbReference type="ARBA" id="ARBA00022679"/>
    </source>
</evidence>
<feature type="region of interest" description="Disordered" evidence="7">
    <location>
        <begin position="479"/>
        <end position="541"/>
    </location>
</feature>
<keyword evidence="5 6" id="KW-0067">ATP-binding</keyword>
<evidence type="ECO:0000313" key="9">
    <source>
        <dbReference type="EMBL" id="KAG2197897.1"/>
    </source>
</evidence>
<feature type="domain" description="Protein kinase" evidence="8">
    <location>
        <begin position="157"/>
        <end position="443"/>
    </location>
</feature>
<dbReference type="OrthoDB" id="410920at2759"/>
<feature type="binding site" evidence="6">
    <location>
        <position position="334"/>
    </location>
    <ligand>
        <name>ATP</name>
        <dbReference type="ChEBI" id="CHEBI:30616"/>
    </ligand>
</feature>
<feature type="compositionally biased region" description="Low complexity" evidence="7">
    <location>
        <begin position="512"/>
        <end position="528"/>
    </location>
</feature>
<keyword evidence="1" id="KW-0723">Serine/threonine-protein kinase</keyword>
<gene>
    <name evidence="9" type="ORF">INT46_008675</name>
</gene>
<feature type="compositionally biased region" description="Basic residues" evidence="7">
    <location>
        <begin position="531"/>
        <end position="541"/>
    </location>
</feature>
<protein>
    <recommendedName>
        <fullName evidence="8">Protein kinase domain-containing protein</fullName>
    </recommendedName>
</protein>
<evidence type="ECO:0000259" key="8">
    <source>
        <dbReference type="PROSITE" id="PS50011"/>
    </source>
</evidence>
<evidence type="ECO:0000313" key="10">
    <source>
        <dbReference type="Proteomes" id="UP000650833"/>
    </source>
</evidence>
<dbReference type="GO" id="GO:0004674">
    <property type="term" value="F:protein serine/threonine kinase activity"/>
    <property type="evidence" value="ECO:0007669"/>
    <property type="project" value="UniProtKB-KW"/>
</dbReference>
<accession>A0A8H7QSF1</accession>